<dbReference type="InterPro" id="IPR036305">
    <property type="entry name" value="RGS_sf"/>
</dbReference>
<dbReference type="STRING" id="8022.A0A060X131"/>
<accession>A0A060X131</accession>
<proteinExistence type="predicted"/>
<evidence type="ECO:0000259" key="1">
    <source>
        <dbReference type="PROSITE" id="PS50132"/>
    </source>
</evidence>
<dbReference type="EMBL" id="FR904890">
    <property type="protein sequence ID" value="CDQ73263.1"/>
    <property type="molecule type" value="Genomic_DNA"/>
</dbReference>
<dbReference type="Gene3D" id="1.10.167.10">
    <property type="entry name" value="Regulator of G-protein Signalling 4, domain 2"/>
    <property type="match status" value="1"/>
</dbReference>
<dbReference type="PANTHER" id="PTHR10845:SF160">
    <property type="entry name" value="REGULATOR OF G-PROTEIN SIGNALING 21"/>
    <property type="match status" value="1"/>
</dbReference>
<dbReference type="SUPFAM" id="SSF48097">
    <property type="entry name" value="Regulator of G-protein signaling, RGS"/>
    <property type="match status" value="1"/>
</dbReference>
<feature type="domain" description="RGS" evidence="1">
    <location>
        <begin position="76"/>
        <end position="187"/>
    </location>
</feature>
<dbReference type="InterPro" id="IPR044926">
    <property type="entry name" value="RGS_subdomain_2"/>
</dbReference>
<name>A0A060X131_ONCMY</name>
<dbReference type="InterPro" id="IPR016137">
    <property type="entry name" value="RGS"/>
</dbReference>
<dbReference type="PRINTS" id="PR01301">
    <property type="entry name" value="RGSPROTEIN"/>
</dbReference>
<sequence>MPKLLFSKIRINEFKDLLQNMTQTRRIDIILSRKRCYSNIRDYFTTITCQIVILIYKTHLMQKRVHANPIRFFAAFRSFLQSEFREENIEFWLACRDYRENTSPADLSWKKQNRSTRTQAFHKMLIVIVCVSPLQINVDHHIREKIKTSMKSPGLCCFDEAVRNVYRLMERDSCPRFLRSDAYLGFRRKARTL</sequence>
<protein>
    <recommendedName>
        <fullName evidence="1">RGS domain-containing protein</fullName>
    </recommendedName>
</protein>
<evidence type="ECO:0000313" key="3">
    <source>
        <dbReference type="Proteomes" id="UP000193380"/>
    </source>
</evidence>
<dbReference type="Pfam" id="PF00615">
    <property type="entry name" value="RGS"/>
    <property type="match status" value="1"/>
</dbReference>
<gene>
    <name evidence="2" type="ORF">GSONMT00018108001</name>
</gene>
<dbReference type="PaxDb" id="8022-A0A060X131"/>
<evidence type="ECO:0000313" key="2">
    <source>
        <dbReference type="EMBL" id="CDQ73263.1"/>
    </source>
</evidence>
<dbReference type="PANTHER" id="PTHR10845">
    <property type="entry name" value="REGULATOR OF G PROTEIN SIGNALING"/>
    <property type="match status" value="1"/>
</dbReference>
<dbReference type="PROSITE" id="PS50132">
    <property type="entry name" value="RGS"/>
    <property type="match status" value="1"/>
</dbReference>
<dbReference type="AlphaFoldDB" id="A0A060X131"/>
<reference evidence="2" key="1">
    <citation type="journal article" date="2014" name="Nat. Commun.">
        <title>The rainbow trout genome provides novel insights into evolution after whole-genome duplication in vertebrates.</title>
        <authorList>
            <person name="Berthelot C."/>
            <person name="Brunet F."/>
            <person name="Chalopin D."/>
            <person name="Juanchich A."/>
            <person name="Bernard M."/>
            <person name="Noel B."/>
            <person name="Bento P."/>
            <person name="Da Silva C."/>
            <person name="Labadie K."/>
            <person name="Alberti A."/>
            <person name="Aury J.M."/>
            <person name="Louis A."/>
            <person name="Dehais P."/>
            <person name="Bardou P."/>
            <person name="Montfort J."/>
            <person name="Klopp C."/>
            <person name="Cabau C."/>
            <person name="Gaspin C."/>
            <person name="Thorgaard G.H."/>
            <person name="Boussaha M."/>
            <person name="Quillet E."/>
            <person name="Guyomard R."/>
            <person name="Galiana D."/>
            <person name="Bobe J."/>
            <person name="Volff J.N."/>
            <person name="Genet C."/>
            <person name="Wincker P."/>
            <person name="Jaillon O."/>
            <person name="Roest Crollius H."/>
            <person name="Guiguen Y."/>
        </authorList>
    </citation>
    <scope>NUCLEOTIDE SEQUENCE [LARGE SCALE GENOMIC DNA]</scope>
</reference>
<organism evidence="2 3">
    <name type="scientific">Oncorhynchus mykiss</name>
    <name type="common">Rainbow trout</name>
    <name type="synonym">Salmo gairdneri</name>
    <dbReference type="NCBI Taxonomy" id="8022"/>
    <lineage>
        <taxon>Eukaryota</taxon>
        <taxon>Metazoa</taxon>
        <taxon>Chordata</taxon>
        <taxon>Craniata</taxon>
        <taxon>Vertebrata</taxon>
        <taxon>Euteleostomi</taxon>
        <taxon>Actinopterygii</taxon>
        <taxon>Neopterygii</taxon>
        <taxon>Teleostei</taxon>
        <taxon>Protacanthopterygii</taxon>
        <taxon>Salmoniformes</taxon>
        <taxon>Salmonidae</taxon>
        <taxon>Salmoninae</taxon>
        <taxon>Oncorhynchus</taxon>
    </lineage>
</organism>
<dbReference type="SMART" id="SM00315">
    <property type="entry name" value="RGS"/>
    <property type="match status" value="1"/>
</dbReference>
<reference evidence="2" key="2">
    <citation type="submission" date="2014-03" db="EMBL/GenBank/DDBJ databases">
        <authorList>
            <person name="Genoscope - CEA"/>
        </authorList>
    </citation>
    <scope>NUCLEOTIDE SEQUENCE</scope>
</reference>
<dbReference type="Proteomes" id="UP000193380">
    <property type="component" value="Unassembled WGS sequence"/>
</dbReference>